<keyword evidence="15" id="KW-1185">Reference proteome</keyword>
<keyword evidence="5" id="KW-1003">Cell membrane</keyword>
<feature type="transmembrane region" description="Helical" evidence="12">
    <location>
        <begin position="80"/>
        <end position="100"/>
    </location>
</feature>
<dbReference type="EMBL" id="CP005587">
    <property type="protein sequence ID" value="AGK57995.1"/>
    <property type="molecule type" value="Genomic_DNA"/>
</dbReference>
<dbReference type="NCBIfam" id="NF003963">
    <property type="entry name" value="PRK05454.2-6"/>
    <property type="match status" value="1"/>
</dbReference>
<comment type="pathway">
    <text evidence="2">Glycan metabolism; osmoregulated periplasmic glucan (OPG) biosynthesis.</text>
</comment>
<evidence type="ECO:0000256" key="6">
    <source>
        <dbReference type="ARBA" id="ARBA00022519"/>
    </source>
</evidence>
<gene>
    <name evidence="14" type="ORF">HYPDE_31603</name>
</gene>
<protein>
    <recommendedName>
        <fullName evidence="4">Glucans biosynthesis glucosyltransferase H</fullName>
    </recommendedName>
</protein>
<keyword evidence="10 12" id="KW-1133">Transmembrane helix</keyword>
<sequence length="611" mass="66552">MRKTKPVMTFDCDRETISGVIFQPVATEPCLTTPAGFEAIATLARRRMIVLVFNLATWSLLMLWAGSILGSGGWTWLDGAILICLGFAAPWPVLGFWNAAIGLWQLSGKRGPAVLLTPDGEKPAPITVKTAVLMTLRNEDPVRALRRLKIVKESLDQTGEGQQFSYFVLSDTDRADVASREEDAIADWQAHDADRERIIYRRRDHNLGFKAGNVRDFATGSGREFELMLPLDADSLMTGTAILELVRIMQRHPDLGILQGLVVGTPTASAFARIFQFGMRLGMRTYTMGQAWWAGDCGSYWGHNALVRIAPFVAHCELPVLAGGPPLGGRILSHDQVEAALMRAAGFEVRVLPVEIGSFEDNPPNAVAFADRDARWCQGNLQYLKLIGLRGLYPVSRYQLIWAVLMFVGVPAWIVLFALAPFAAAEAERMIPDFPFRSAVALSLALLLMHLAPKLSAALNVMLTPGEIRRFGGGARFTLGAGIEILFSLFLAATTSLRTALFMMGLLLGRSAGWEAQARDTDGLTWSAAASRFWPHALFGVGVGCAFATVAPHLLLWSLPVTLGFVAAIPFAVLTASPAVGDFLRRHRIAGVPEDFSPPPEIRTLQLAGGF</sequence>
<proteinExistence type="inferred from homology"/>
<feature type="transmembrane region" description="Helical" evidence="12">
    <location>
        <begin position="400"/>
        <end position="422"/>
    </location>
</feature>
<dbReference type="AlphaFoldDB" id="N0BD06"/>
<dbReference type="InterPro" id="IPR050321">
    <property type="entry name" value="Glycosyltr_2/OpgH_subfam"/>
</dbReference>
<dbReference type="NCBIfam" id="NF003962">
    <property type="entry name" value="PRK05454.2-5"/>
    <property type="match status" value="1"/>
</dbReference>
<keyword evidence="7" id="KW-0328">Glycosyltransferase</keyword>
<name>N0BD06_9HYPH</name>
<dbReference type="InterPro" id="IPR029044">
    <property type="entry name" value="Nucleotide-diphossugar_trans"/>
</dbReference>
<evidence type="ECO:0000256" key="4">
    <source>
        <dbReference type="ARBA" id="ARBA00020585"/>
    </source>
</evidence>
<dbReference type="eggNOG" id="COG2943">
    <property type="taxonomic scope" value="Bacteria"/>
</dbReference>
<evidence type="ECO:0000256" key="8">
    <source>
        <dbReference type="ARBA" id="ARBA00022679"/>
    </source>
</evidence>
<dbReference type="GO" id="GO:0005886">
    <property type="term" value="C:plasma membrane"/>
    <property type="evidence" value="ECO:0007669"/>
    <property type="project" value="UniProtKB-SubCell"/>
</dbReference>
<dbReference type="NCBIfam" id="NF003958">
    <property type="entry name" value="PRK05454.2-1"/>
    <property type="match status" value="1"/>
</dbReference>
<evidence type="ECO:0000313" key="14">
    <source>
        <dbReference type="EMBL" id="AGK57995.1"/>
    </source>
</evidence>
<comment type="subcellular location">
    <subcellularLocation>
        <location evidence="1">Cell inner membrane</location>
        <topology evidence="1">Multi-pass membrane protein</topology>
    </subcellularLocation>
</comment>
<evidence type="ECO:0000256" key="11">
    <source>
        <dbReference type="ARBA" id="ARBA00023136"/>
    </source>
</evidence>
<evidence type="ECO:0000256" key="10">
    <source>
        <dbReference type="ARBA" id="ARBA00022989"/>
    </source>
</evidence>
<evidence type="ECO:0000256" key="1">
    <source>
        <dbReference type="ARBA" id="ARBA00004429"/>
    </source>
</evidence>
<feature type="transmembrane region" description="Helical" evidence="12">
    <location>
        <begin position="537"/>
        <end position="555"/>
    </location>
</feature>
<dbReference type="Gene3D" id="3.90.550.10">
    <property type="entry name" value="Spore Coat Polysaccharide Biosynthesis Protein SpsA, Chain A"/>
    <property type="match status" value="1"/>
</dbReference>
<evidence type="ECO:0000256" key="12">
    <source>
        <dbReference type="SAM" id="Phobius"/>
    </source>
</evidence>
<organism evidence="14 15">
    <name type="scientific">Hyphomicrobium denitrificans 1NES1</name>
    <dbReference type="NCBI Taxonomy" id="670307"/>
    <lineage>
        <taxon>Bacteria</taxon>
        <taxon>Pseudomonadati</taxon>
        <taxon>Pseudomonadota</taxon>
        <taxon>Alphaproteobacteria</taxon>
        <taxon>Hyphomicrobiales</taxon>
        <taxon>Hyphomicrobiaceae</taxon>
        <taxon>Hyphomicrobium</taxon>
    </lineage>
</organism>
<keyword evidence="6" id="KW-0997">Cell inner membrane</keyword>
<dbReference type="PANTHER" id="PTHR43867:SF5">
    <property type="entry name" value="GLUCANS BIOSYNTHESIS GLUCOSYLTRANSFERASE H"/>
    <property type="match status" value="1"/>
</dbReference>
<dbReference type="PANTHER" id="PTHR43867">
    <property type="entry name" value="CELLULOSE SYNTHASE CATALYTIC SUBUNIT A [UDP-FORMING]"/>
    <property type="match status" value="1"/>
</dbReference>
<evidence type="ECO:0000256" key="2">
    <source>
        <dbReference type="ARBA" id="ARBA00005001"/>
    </source>
</evidence>
<reference evidence="14 15" key="1">
    <citation type="journal article" date="2013" name="Genome Announc.">
        <title>Genome sequences for three denitrifying bacterial strains isolated from a uranium- and nitrate-contaminated subsurface environment.</title>
        <authorList>
            <person name="Venkatramanan R."/>
            <person name="Prakash O."/>
            <person name="Woyke T."/>
            <person name="Chain P."/>
            <person name="Goodwin L.A."/>
            <person name="Watson D."/>
            <person name="Brooks S."/>
            <person name="Kostka J.E."/>
            <person name="Green S.J."/>
        </authorList>
    </citation>
    <scope>NUCLEOTIDE SEQUENCE [LARGE SCALE GENOMIC DNA]</scope>
    <source>
        <strain evidence="14 15">1NES1</strain>
    </source>
</reference>
<evidence type="ECO:0000256" key="7">
    <source>
        <dbReference type="ARBA" id="ARBA00022676"/>
    </source>
</evidence>
<evidence type="ECO:0000259" key="13">
    <source>
        <dbReference type="Pfam" id="PF13632"/>
    </source>
</evidence>
<dbReference type="InterPro" id="IPR001173">
    <property type="entry name" value="Glyco_trans_2-like"/>
</dbReference>
<dbReference type="STRING" id="670307.HYPDE_31603"/>
<dbReference type="HOGENOM" id="CLU_015730_1_2_5"/>
<comment type="similarity">
    <text evidence="3">Belongs to the glycosyltransferase 2 family. OpgH subfamily.</text>
</comment>
<feature type="transmembrane region" description="Helical" evidence="12">
    <location>
        <begin position="473"/>
        <end position="493"/>
    </location>
</feature>
<dbReference type="KEGG" id="hdt:HYPDE_31603"/>
<keyword evidence="9 12" id="KW-0812">Transmembrane</keyword>
<feature type="transmembrane region" description="Helical" evidence="12">
    <location>
        <begin position="434"/>
        <end position="452"/>
    </location>
</feature>
<evidence type="ECO:0000256" key="9">
    <source>
        <dbReference type="ARBA" id="ARBA00022692"/>
    </source>
</evidence>
<evidence type="ECO:0000256" key="5">
    <source>
        <dbReference type="ARBA" id="ARBA00022475"/>
    </source>
</evidence>
<feature type="domain" description="Glycosyltransferase 2-like" evidence="13">
    <location>
        <begin position="231"/>
        <end position="442"/>
    </location>
</feature>
<feature type="transmembrane region" description="Helical" evidence="12">
    <location>
        <begin position="561"/>
        <end position="580"/>
    </location>
</feature>
<dbReference type="SUPFAM" id="SSF53448">
    <property type="entry name" value="Nucleotide-diphospho-sugar transferases"/>
    <property type="match status" value="1"/>
</dbReference>
<accession>N0BD06</accession>
<dbReference type="Proteomes" id="UP000005952">
    <property type="component" value="Chromosome"/>
</dbReference>
<evidence type="ECO:0000256" key="3">
    <source>
        <dbReference type="ARBA" id="ARBA00009337"/>
    </source>
</evidence>
<keyword evidence="11 12" id="KW-0472">Membrane</keyword>
<feature type="transmembrane region" description="Helical" evidence="12">
    <location>
        <begin position="48"/>
        <end position="68"/>
    </location>
</feature>
<keyword evidence="8 14" id="KW-0808">Transferase</keyword>
<evidence type="ECO:0000313" key="15">
    <source>
        <dbReference type="Proteomes" id="UP000005952"/>
    </source>
</evidence>
<dbReference type="GO" id="GO:0016758">
    <property type="term" value="F:hexosyltransferase activity"/>
    <property type="evidence" value="ECO:0007669"/>
    <property type="project" value="TreeGrafter"/>
</dbReference>
<dbReference type="Pfam" id="PF13632">
    <property type="entry name" value="Glyco_trans_2_3"/>
    <property type="match status" value="1"/>
</dbReference>